<proteinExistence type="predicted"/>
<dbReference type="OrthoDB" id="4336054at2"/>
<organism evidence="3 4">
    <name type="scientific">Kitasatospora cheerisanensis KCTC 2395</name>
    <dbReference type="NCBI Taxonomy" id="1348663"/>
    <lineage>
        <taxon>Bacteria</taxon>
        <taxon>Bacillati</taxon>
        <taxon>Actinomycetota</taxon>
        <taxon>Actinomycetes</taxon>
        <taxon>Kitasatosporales</taxon>
        <taxon>Streptomycetaceae</taxon>
        <taxon>Kitasatospora</taxon>
    </lineage>
</organism>
<dbReference type="HOGENOM" id="CLU_2493776_0_0_11"/>
<sequence length="86" mass="9647">MRTGGRAEWTCRIDLDEHFYLREHLVDGRPTVPGTFILEIAAEAATALAPGLHPARITDVVLSRFIRAAEHRWPRTLQVTAERDGA</sequence>
<dbReference type="EMBL" id="JNBY01000154">
    <property type="protein sequence ID" value="KDN81156.1"/>
    <property type="molecule type" value="Genomic_DNA"/>
</dbReference>
<feature type="domain" description="PKS/mFAS DH" evidence="2">
    <location>
        <begin position="1"/>
        <end position="86"/>
    </location>
</feature>
<comment type="caution">
    <text evidence="3">The sequence shown here is derived from an EMBL/GenBank/DDBJ whole genome shotgun (WGS) entry which is preliminary data.</text>
</comment>
<dbReference type="PROSITE" id="PS52019">
    <property type="entry name" value="PKS_MFAS_DH"/>
    <property type="match status" value="1"/>
</dbReference>
<evidence type="ECO:0000259" key="2">
    <source>
        <dbReference type="PROSITE" id="PS52019"/>
    </source>
</evidence>
<dbReference type="Gene3D" id="3.10.129.110">
    <property type="entry name" value="Polyketide synthase dehydratase"/>
    <property type="match status" value="1"/>
</dbReference>
<evidence type="ECO:0000313" key="4">
    <source>
        <dbReference type="Proteomes" id="UP000027178"/>
    </source>
</evidence>
<dbReference type="PATRIC" id="fig|1348663.4.peg.6853"/>
<dbReference type="InterPro" id="IPR049900">
    <property type="entry name" value="PKS_mFAS_DH"/>
</dbReference>
<accession>A0A066YSV5</accession>
<name>A0A066YSV5_9ACTN</name>
<evidence type="ECO:0000256" key="1">
    <source>
        <dbReference type="PROSITE-ProRule" id="PRU01363"/>
    </source>
</evidence>
<dbReference type="Pfam" id="PF21089">
    <property type="entry name" value="PKS_DH_N"/>
    <property type="match status" value="1"/>
</dbReference>
<reference evidence="3 4" key="1">
    <citation type="submission" date="2014-05" db="EMBL/GenBank/DDBJ databases">
        <title>Draft Genome Sequence of Kitasatospora cheerisanensis KCTC 2395.</title>
        <authorList>
            <person name="Nam D.H."/>
        </authorList>
    </citation>
    <scope>NUCLEOTIDE SEQUENCE [LARGE SCALE GENOMIC DNA]</scope>
    <source>
        <strain evidence="3 4">KCTC 2395</strain>
    </source>
</reference>
<dbReference type="InterPro" id="IPR049552">
    <property type="entry name" value="PKS_DH_N"/>
</dbReference>
<dbReference type="InterPro" id="IPR042104">
    <property type="entry name" value="PKS_dehydratase_sf"/>
</dbReference>
<gene>
    <name evidence="3" type="ORF">KCH_70840</name>
</gene>
<protein>
    <recommendedName>
        <fullName evidence="2">PKS/mFAS DH domain-containing protein</fullName>
    </recommendedName>
</protein>
<dbReference type="Proteomes" id="UP000027178">
    <property type="component" value="Unassembled WGS sequence"/>
</dbReference>
<comment type="caution">
    <text evidence="1">Lacks conserved residue(s) required for the propagation of feature annotation.</text>
</comment>
<keyword evidence="4" id="KW-1185">Reference proteome</keyword>
<dbReference type="AlphaFoldDB" id="A0A066YSV5"/>
<evidence type="ECO:0000313" key="3">
    <source>
        <dbReference type="EMBL" id="KDN81156.1"/>
    </source>
</evidence>